<proteinExistence type="predicted"/>
<reference evidence="1" key="1">
    <citation type="submission" date="2014-11" db="EMBL/GenBank/DDBJ databases">
        <authorList>
            <person name="Amaro Gonzalez C."/>
        </authorList>
    </citation>
    <scope>NUCLEOTIDE SEQUENCE</scope>
</reference>
<evidence type="ECO:0000313" key="1">
    <source>
        <dbReference type="EMBL" id="JAH29753.1"/>
    </source>
</evidence>
<dbReference type="EMBL" id="GBXM01078824">
    <property type="protein sequence ID" value="JAH29753.1"/>
    <property type="molecule type" value="Transcribed_RNA"/>
</dbReference>
<sequence length="20" mass="2518">MWPLWKFKRVQWACTLSCCM</sequence>
<protein>
    <submittedName>
        <fullName evidence="1">Uncharacterized protein</fullName>
    </submittedName>
</protein>
<organism evidence="1">
    <name type="scientific">Anguilla anguilla</name>
    <name type="common">European freshwater eel</name>
    <name type="synonym">Muraena anguilla</name>
    <dbReference type="NCBI Taxonomy" id="7936"/>
    <lineage>
        <taxon>Eukaryota</taxon>
        <taxon>Metazoa</taxon>
        <taxon>Chordata</taxon>
        <taxon>Craniata</taxon>
        <taxon>Vertebrata</taxon>
        <taxon>Euteleostomi</taxon>
        <taxon>Actinopterygii</taxon>
        <taxon>Neopterygii</taxon>
        <taxon>Teleostei</taxon>
        <taxon>Anguilliformes</taxon>
        <taxon>Anguillidae</taxon>
        <taxon>Anguilla</taxon>
    </lineage>
</organism>
<accession>A0A0E9RN36</accession>
<name>A0A0E9RN36_ANGAN</name>
<dbReference type="AlphaFoldDB" id="A0A0E9RN36"/>
<reference evidence="1" key="2">
    <citation type="journal article" date="2015" name="Fish Shellfish Immunol.">
        <title>Early steps in the European eel (Anguilla anguilla)-Vibrio vulnificus interaction in the gills: Role of the RtxA13 toxin.</title>
        <authorList>
            <person name="Callol A."/>
            <person name="Pajuelo D."/>
            <person name="Ebbesson L."/>
            <person name="Teles M."/>
            <person name="MacKenzie S."/>
            <person name="Amaro C."/>
        </authorList>
    </citation>
    <scope>NUCLEOTIDE SEQUENCE</scope>
</reference>